<keyword evidence="3 6" id="KW-1133">Transmembrane helix</keyword>
<proteinExistence type="predicted"/>
<feature type="region of interest" description="Disordered" evidence="5">
    <location>
        <begin position="169"/>
        <end position="197"/>
    </location>
</feature>
<sequence>MTWFDLAMLAVLAISALLAFYRGFVREVMGVGAWVGAIAVAFWFEPFVAPHVAQWIKAKEFVEPAAIAAVFIVALIVFSVVSGWVGALVRGSALGGVDRTLGIVFGLARGGALLVICYILAGLVTSPQDWPEPIRDARLLPYVYEGAQQAVAMLPDGYHPHLMAPPVTQPPTLNDLLQPAPKGSALSPAQGQTGQAQ</sequence>
<evidence type="ECO:0000256" key="6">
    <source>
        <dbReference type="SAM" id="Phobius"/>
    </source>
</evidence>
<dbReference type="Pfam" id="PF02674">
    <property type="entry name" value="Colicin_V"/>
    <property type="match status" value="1"/>
</dbReference>
<keyword evidence="4 6" id="KW-0472">Membrane</keyword>
<evidence type="ECO:0000256" key="5">
    <source>
        <dbReference type="SAM" id="MobiDB-lite"/>
    </source>
</evidence>
<dbReference type="InterPro" id="IPR052719">
    <property type="entry name" value="CvpA-like"/>
</dbReference>
<dbReference type="PANTHER" id="PTHR36926:SF1">
    <property type="entry name" value="COLICIN V PRODUCTION PROTEIN"/>
    <property type="match status" value="1"/>
</dbReference>
<evidence type="ECO:0000256" key="4">
    <source>
        <dbReference type="ARBA" id="ARBA00023136"/>
    </source>
</evidence>
<evidence type="ECO:0000256" key="1">
    <source>
        <dbReference type="ARBA" id="ARBA00004141"/>
    </source>
</evidence>
<dbReference type="AlphaFoldDB" id="A0A964E3F5"/>
<feature type="transmembrane region" description="Helical" evidence="6">
    <location>
        <begin position="31"/>
        <end position="53"/>
    </location>
</feature>
<dbReference type="Proteomes" id="UP000721844">
    <property type="component" value="Unassembled WGS sequence"/>
</dbReference>
<name>A0A964E3F5_9PROT</name>
<dbReference type="EMBL" id="JAESVA010000003">
    <property type="protein sequence ID" value="MCB8880319.1"/>
    <property type="molecule type" value="Genomic_DNA"/>
</dbReference>
<feature type="transmembrane region" description="Helical" evidence="6">
    <location>
        <begin position="101"/>
        <end position="121"/>
    </location>
</feature>
<feature type="compositionally biased region" description="Polar residues" evidence="5">
    <location>
        <begin position="187"/>
        <end position="197"/>
    </location>
</feature>
<accession>A0A964E3F5</accession>
<protein>
    <submittedName>
        <fullName evidence="7">CvpA family protein</fullName>
    </submittedName>
</protein>
<dbReference type="GO" id="GO:0009403">
    <property type="term" value="P:toxin biosynthetic process"/>
    <property type="evidence" value="ECO:0007669"/>
    <property type="project" value="InterPro"/>
</dbReference>
<gene>
    <name evidence="7" type="ORF">ACELLULO517_08750</name>
</gene>
<organism evidence="7 8">
    <name type="scientific">Acidisoma cellulosilyticum</name>
    <dbReference type="NCBI Taxonomy" id="2802395"/>
    <lineage>
        <taxon>Bacteria</taxon>
        <taxon>Pseudomonadati</taxon>
        <taxon>Pseudomonadota</taxon>
        <taxon>Alphaproteobacteria</taxon>
        <taxon>Acetobacterales</taxon>
        <taxon>Acidocellaceae</taxon>
        <taxon>Acidisoma</taxon>
    </lineage>
</organism>
<reference evidence="7 8" key="1">
    <citation type="journal article" date="2021" name="Microorganisms">
        <title>Acidisoma silvae sp. nov. and Acidisomacellulosilytica sp. nov., Two Acidophilic Bacteria Isolated from Decaying Wood, Hydrolyzing Cellulose and Producing Poly-3-hydroxybutyrate.</title>
        <authorList>
            <person name="Mieszkin S."/>
            <person name="Pouder E."/>
            <person name="Uroz S."/>
            <person name="Simon-Colin C."/>
            <person name="Alain K."/>
        </authorList>
    </citation>
    <scope>NUCLEOTIDE SEQUENCE [LARGE SCALE GENOMIC DNA]</scope>
    <source>
        <strain evidence="7 8">HW T5.17</strain>
    </source>
</reference>
<dbReference type="RefSeq" id="WP_227306956.1">
    <property type="nucleotide sequence ID" value="NZ_JAESVA010000003.1"/>
</dbReference>
<keyword evidence="2 6" id="KW-0812">Transmembrane</keyword>
<keyword evidence="8" id="KW-1185">Reference proteome</keyword>
<dbReference type="PANTHER" id="PTHR36926">
    <property type="entry name" value="COLICIN V PRODUCTION PROTEIN"/>
    <property type="match status" value="1"/>
</dbReference>
<feature type="transmembrane region" description="Helical" evidence="6">
    <location>
        <begin position="6"/>
        <end position="24"/>
    </location>
</feature>
<evidence type="ECO:0000256" key="3">
    <source>
        <dbReference type="ARBA" id="ARBA00022989"/>
    </source>
</evidence>
<evidence type="ECO:0000313" key="8">
    <source>
        <dbReference type="Proteomes" id="UP000721844"/>
    </source>
</evidence>
<dbReference type="InterPro" id="IPR003825">
    <property type="entry name" value="Colicin-V_CvpA"/>
</dbReference>
<evidence type="ECO:0000256" key="2">
    <source>
        <dbReference type="ARBA" id="ARBA00022692"/>
    </source>
</evidence>
<dbReference type="GO" id="GO:0016020">
    <property type="term" value="C:membrane"/>
    <property type="evidence" value="ECO:0007669"/>
    <property type="project" value="UniProtKB-SubCell"/>
</dbReference>
<comment type="subcellular location">
    <subcellularLocation>
        <location evidence="1">Membrane</location>
        <topology evidence="1">Multi-pass membrane protein</topology>
    </subcellularLocation>
</comment>
<comment type="caution">
    <text evidence="7">The sequence shown here is derived from an EMBL/GenBank/DDBJ whole genome shotgun (WGS) entry which is preliminary data.</text>
</comment>
<evidence type="ECO:0000313" key="7">
    <source>
        <dbReference type="EMBL" id="MCB8880319.1"/>
    </source>
</evidence>
<feature type="transmembrane region" description="Helical" evidence="6">
    <location>
        <begin position="65"/>
        <end position="89"/>
    </location>
</feature>